<gene>
    <name evidence="9" type="primary">sepH_2</name>
    <name evidence="9" type="ORF">A0J61_11146</name>
</gene>
<dbReference type="InterPro" id="IPR017441">
    <property type="entry name" value="Protein_kinase_ATP_BS"/>
</dbReference>
<keyword evidence="4 5" id="KW-0067">ATP-binding</keyword>
<evidence type="ECO:0000256" key="1">
    <source>
        <dbReference type="ARBA" id="ARBA00022679"/>
    </source>
</evidence>
<organism evidence="9 10">
    <name type="scientific">Choanephora cucurbitarum</name>
    <dbReference type="NCBI Taxonomy" id="101091"/>
    <lineage>
        <taxon>Eukaryota</taxon>
        <taxon>Fungi</taxon>
        <taxon>Fungi incertae sedis</taxon>
        <taxon>Mucoromycota</taxon>
        <taxon>Mucoromycotina</taxon>
        <taxon>Mucoromycetes</taxon>
        <taxon>Mucorales</taxon>
        <taxon>Mucorineae</taxon>
        <taxon>Choanephoraceae</taxon>
        <taxon>Choanephoroideae</taxon>
        <taxon>Choanephora</taxon>
    </lineage>
</organism>
<dbReference type="GO" id="GO:0004672">
    <property type="term" value="F:protein kinase activity"/>
    <property type="evidence" value="ECO:0007669"/>
    <property type="project" value="InterPro"/>
</dbReference>
<dbReference type="SUPFAM" id="SSF47576">
    <property type="entry name" value="Calponin-homology domain, CH-domain"/>
    <property type="match status" value="1"/>
</dbReference>
<evidence type="ECO:0000256" key="6">
    <source>
        <dbReference type="SAM" id="MobiDB-lite"/>
    </source>
</evidence>
<dbReference type="STRING" id="101091.A0A1C7MV86"/>
<dbReference type="InterPro" id="IPR001715">
    <property type="entry name" value="CH_dom"/>
</dbReference>
<keyword evidence="1" id="KW-0808">Transferase</keyword>
<dbReference type="PROSITE" id="PS00107">
    <property type="entry name" value="PROTEIN_KINASE_ATP"/>
    <property type="match status" value="1"/>
</dbReference>
<dbReference type="InterPro" id="IPR036872">
    <property type="entry name" value="CH_dom_sf"/>
</dbReference>
<dbReference type="InterPro" id="IPR011009">
    <property type="entry name" value="Kinase-like_dom_sf"/>
</dbReference>
<dbReference type="Gene3D" id="1.10.418.10">
    <property type="entry name" value="Calponin-like domain"/>
    <property type="match status" value="1"/>
</dbReference>
<feature type="non-terminal residue" evidence="9">
    <location>
        <position position="379"/>
    </location>
</feature>
<accession>A0A1C7MV86</accession>
<keyword evidence="3" id="KW-0418">Kinase</keyword>
<dbReference type="Pfam" id="PF00069">
    <property type="entry name" value="Pkinase"/>
    <property type="match status" value="1"/>
</dbReference>
<dbReference type="Proteomes" id="UP000093000">
    <property type="component" value="Unassembled WGS sequence"/>
</dbReference>
<evidence type="ECO:0000256" key="2">
    <source>
        <dbReference type="ARBA" id="ARBA00022741"/>
    </source>
</evidence>
<feature type="domain" description="Protein kinase" evidence="7">
    <location>
        <begin position="301"/>
        <end position="379"/>
    </location>
</feature>
<proteinExistence type="predicted"/>
<dbReference type="GO" id="GO:0005524">
    <property type="term" value="F:ATP binding"/>
    <property type="evidence" value="ECO:0007669"/>
    <property type="project" value="UniProtKB-UniRule"/>
</dbReference>
<dbReference type="GO" id="GO:0000165">
    <property type="term" value="P:MAPK cascade"/>
    <property type="evidence" value="ECO:0007669"/>
    <property type="project" value="UniProtKB-ARBA"/>
</dbReference>
<dbReference type="InterPro" id="IPR050538">
    <property type="entry name" value="MAP_kinase_kinase_kinase"/>
</dbReference>
<dbReference type="PROSITE" id="PS50011">
    <property type="entry name" value="PROTEIN_KINASE_DOM"/>
    <property type="match status" value="1"/>
</dbReference>
<dbReference type="CDD" id="cd00014">
    <property type="entry name" value="CH_SF"/>
    <property type="match status" value="1"/>
</dbReference>
<dbReference type="SMART" id="SM00033">
    <property type="entry name" value="CH"/>
    <property type="match status" value="1"/>
</dbReference>
<evidence type="ECO:0000259" key="7">
    <source>
        <dbReference type="PROSITE" id="PS50011"/>
    </source>
</evidence>
<dbReference type="Gene3D" id="3.30.200.20">
    <property type="entry name" value="Phosphorylase Kinase, domain 1"/>
    <property type="match status" value="1"/>
</dbReference>
<dbReference type="EMBL" id="LUGH01001714">
    <property type="protein sequence ID" value="OBZ80805.1"/>
    <property type="molecule type" value="Genomic_DNA"/>
</dbReference>
<dbReference type="InParanoid" id="A0A1C7MV86"/>
<feature type="compositionally biased region" description="Polar residues" evidence="6">
    <location>
        <begin position="189"/>
        <end position="206"/>
    </location>
</feature>
<dbReference type="SUPFAM" id="SSF56112">
    <property type="entry name" value="Protein kinase-like (PK-like)"/>
    <property type="match status" value="1"/>
</dbReference>
<evidence type="ECO:0000259" key="8">
    <source>
        <dbReference type="PROSITE" id="PS50021"/>
    </source>
</evidence>
<name>A0A1C7MV86_9FUNG</name>
<evidence type="ECO:0000256" key="4">
    <source>
        <dbReference type="ARBA" id="ARBA00022840"/>
    </source>
</evidence>
<reference evidence="9 10" key="1">
    <citation type="submission" date="2016-03" db="EMBL/GenBank/DDBJ databases">
        <title>Choanephora cucurbitarum.</title>
        <authorList>
            <person name="Min B."/>
            <person name="Park H."/>
            <person name="Park J.-H."/>
            <person name="Shin H.-D."/>
            <person name="Choi I.-G."/>
        </authorList>
    </citation>
    <scope>NUCLEOTIDE SEQUENCE [LARGE SCALE GENOMIC DNA]</scope>
    <source>
        <strain evidence="9 10">KUS-F28377</strain>
    </source>
</reference>
<keyword evidence="2 5" id="KW-0547">Nucleotide-binding</keyword>
<keyword evidence="10" id="KW-1185">Reference proteome</keyword>
<evidence type="ECO:0000313" key="9">
    <source>
        <dbReference type="EMBL" id="OBZ80805.1"/>
    </source>
</evidence>
<dbReference type="PANTHER" id="PTHR48016">
    <property type="entry name" value="MAP KINASE KINASE KINASE SSK2-RELATED-RELATED"/>
    <property type="match status" value="1"/>
</dbReference>
<dbReference type="AlphaFoldDB" id="A0A1C7MV86"/>
<evidence type="ECO:0000256" key="5">
    <source>
        <dbReference type="PROSITE-ProRule" id="PRU10141"/>
    </source>
</evidence>
<feature type="non-terminal residue" evidence="9">
    <location>
        <position position="1"/>
    </location>
</feature>
<dbReference type="PANTHER" id="PTHR48016:SF56">
    <property type="entry name" value="MAPKK KINASE"/>
    <property type="match status" value="1"/>
</dbReference>
<dbReference type="Pfam" id="PF00307">
    <property type="entry name" value="CH"/>
    <property type="match status" value="1"/>
</dbReference>
<dbReference type="InterPro" id="IPR000719">
    <property type="entry name" value="Prot_kinase_dom"/>
</dbReference>
<dbReference type="OrthoDB" id="21595at2759"/>
<feature type="binding site" evidence="5">
    <location>
        <position position="330"/>
    </location>
    <ligand>
        <name>ATP</name>
        <dbReference type="ChEBI" id="CHEBI:30616"/>
    </ligand>
</feature>
<feature type="domain" description="Calponin-homology (CH)" evidence="8">
    <location>
        <begin position="7"/>
        <end position="122"/>
    </location>
</feature>
<dbReference type="PROSITE" id="PS50021">
    <property type="entry name" value="CH"/>
    <property type="match status" value="1"/>
</dbReference>
<protein>
    <submittedName>
        <fullName evidence="9">Cytokinesis protein sepH</fullName>
    </submittedName>
</protein>
<comment type="caution">
    <text evidence="9">The sequence shown here is derived from an EMBL/GenBank/DDBJ whole genome shotgun (WGS) entry which is preliminary data.</text>
</comment>
<evidence type="ECO:0000256" key="3">
    <source>
        <dbReference type="ARBA" id="ARBA00022777"/>
    </source>
</evidence>
<evidence type="ECO:0000313" key="10">
    <source>
        <dbReference type="Proteomes" id="UP000093000"/>
    </source>
</evidence>
<feature type="region of interest" description="Disordered" evidence="6">
    <location>
        <begin position="160"/>
        <end position="215"/>
    </location>
</feature>
<sequence>FKQEQTKLEEQLVIEFIDRTLNITIPSDELHLHLKDGIILCNLVNSIRPNTIRVRGQNKELSVVQMDTISRFLQGVVQQGEKILKLKLGIPDIKLFEPADLYSARNMSAVIHTIFTLAEFSNSQQSPLNGKKERVSGLSFLPQEGSQGYKHVRDIFPEQRQAKKSSPPPPPQLNTKHEVSARPPKSPLRSCTSTSLRSNNKSSQRKISAPGKITELESFGIEPSTSTCSSLSSCSAKTPVSPQTPPLNEKHFLRRKHSMAIDDRTNEYIADTKKYVSLQDAFMDTRKITLKNDYGEFITHYQLGNCIGKGQFGSVYRALDLSTGETVAVKRIKLEDEVIYHELMKEVNMLKTLSHANVVKYVGFIPSERYFDVVLEYAE</sequence>